<accession>C2JVV6</accession>
<name>C2JVV6_LACRM</name>
<dbReference type="EMBL" id="ACIZ01000047">
    <property type="protein sequence ID" value="EEN80811.1"/>
    <property type="molecule type" value="Genomic_DNA"/>
</dbReference>
<proteinExistence type="predicted"/>
<evidence type="ECO:0000256" key="1">
    <source>
        <dbReference type="SAM" id="Phobius"/>
    </source>
</evidence>
<dbReference type="AlphaFoldDB" id="C2JVV6"/>
<feature type="transmembrane region" description="Helical" evidence="1">
    <location>
        <begin position="101"/>
        <end position="118"/>
    </location>
</feature>
<keyword evidence="1" id="KW-1133">Transmembrane helix</keyword>
<feature type="transmembrane region" description="Helical" evidence="1">
    <location>
        <begin position="38"/>
        <end position="64"/>
    </location>
</feature>
<feature type="transmembrane region" description="Helical" evidence="1">
    <location>
        <begin position="71"/>
        <end position="89"/>
    </location>
</feature>
<sequence>MEAMMRKFFAIFAWLEIILGLAMLWMTFDVGLRATGPFFGALIVLIGIVLLYGLLIYALVGWFIDRQHWPWYVVTLVVTLIYNVLAWSFPKIMVQRWATYPFPMLTLILGCLMAWIAWREQSVTHKSV</sequence>
<organism evidence="2 3">
    <name type="scientific">Lacticaseibacillus rhamnosus (strain LMS2-1)</name>
    <dbReference type="NCBI Taxonomy" id="525361"/>
    <lineage>
        <taxon>Bacteria</taxon>
        <taxon>Bacillati</taxon>
        <taxon>Bacillota</taxon>
        <taxon>Bacilli</taxon>
        <taxon>Lactobacillales</taxon>
        <taxon>Lactobacillaceae</taxon>
        <taxon>Lacticaseibacillus</taxon>
    </lineage>
</organism>
<dbReference type="Proteomes" id="UP000004525">
    <property type="component" value="Unassembled WGS sequence"/>
</dbReference>
<keyword evidence="1" id="KW-0812">Transmembrane</keyword>
<evidence type="ECO:0000313" key="3">
    <source>
        <dbReference type="Proteomes" id="UP000004525"/>
    </source>
</evidence>
<protein>
    <submittedName>
        <fullName evidence="2">Uncharacterized protein</fullName>
    </submittedName>
</protein>
<comment type="caution">
    <text evidence="2">The sequence shown here is derived from an EMBL/GenBank/DDBJ whole genome shotgun (WGS) entry which is preliminary data.</text>
</comment>
<gene>
    <name evidence="2" type="ORF">HMPREF0539_1040</name>
</gene>
<evidence type="ECO:0000313" key="2">
    <source>
        <dbReference type="EMBL" id="EEN80811.1"/>
    </source>
</evidence>
<reference evidence="2" key="1">
    <citation type="submission" date="2009-01" db="EMBL/GenBank/DDBJ databases">
        <authorList>
            <person name="Qin X."/>
            <person name="Bachman B."/>
            <person name="Battles P."/>
            <person name="Bell A."/>
            <person name="Bess C."/>
            <person name="Bickham C."/>
            <person name="Chaboub L."/>
            <person name="Chen D."/>
            <person name="Coyle M."/>
            <person name="Deiros D.R."/>
            <person name="Dinh H."/>
            <person name="Forbes L."/>
            <person name="Fowler G."/>
            <person name="Francisco L."/>
            <person name="Fu Q."/>
            <person name="Gubbala S."/>
            <person name="Hale W."/>
            <person name="Han Y."/>
            <person name="Hemphill L."/>
            <person name="Highlander S.K."/>
            <person name="Hirani K."/>
            <person name="Hogues M."/>
            <person name="Jackson L."/>
            <person name="Jakkamsetti A."/>
            <person name="Javaid M."/>
            <person name="Jiang H."/>
            <person name="Korchina V."/>
            <person name="Kovar C."/>
            <person name="Lara F."/>
            <person name="Lee S."/>
            <person name="Mata R."/>
            <person name="Mathew T."/>
            <person name="Moen C."/>
            <person name="Morales K."/>
            <person name="Munidasa M."/>
            <person name="Nazareth L."/>
            <person name="Ngo R."/>
            <person name="Nguyen L."/>
            <person name="Okwuonu G."/>
            <person name="Ongeri F."/>
            <person name="Patil S."/>
            <person name="Petrosino J."/>
            <person name="Pham C."/>
            <person name="Pham P."/>
            <person name="Pu L.-L."/>
            <person name="Puazo M."/>
            <person name="Raj R."/>
            <person name="Reid J."/>
            <person name="Rouhana J."/>
            <person name="Saada N."/>
            <person name="Shang Y."/>
            <person name="Simmons D."/>
            <person name="Thornton R."/>
            <person name="Warren J."/>
            <person name="Weissenberger G."/>
            <person name="Zhang J."/>
            <person name="Zhang L."/>
            <person name="Zhou C."/>
            <person name="Zhu D."/>
            <person name="Muzny D."/>
            <person name="Worley K."/>
            <person name="Gibbs R."/>
        </authorList>
    </citation>
    <scope>NUCLEOTIDE SEQUENCE [LARGE SCALE GENOMIC DNA]</scope>
    <source>
        <strain evidence="2">LMS2-1</strain>
    </source>
</reference>
<keyword evidence="1" id="KW-0472">Membrane</keyword>
<keyword evidence="3" id="KW-1185">Reference proteome</keyword>
<dbReference type="HOGENOM" id="CLU_2070105_0_0_9"/>
<feature type="transmembrane region" description="Helical" evidence="1">
    <location>
        <begin position="7"/>
        <end position="26"/>
    </location>
</feature>